<organism evidence="2 3">
    <name type="scientific">Peribacillus muralis</name>
    <dbReference type="NCBI Taxonomy" id="264697"/>
    <lineage>
        <taxon>Bacteria</taxon>
        <taxon>Bacillati</taxon>
        <taxon>Bacillota</taxon>
        <taxon>Bacilli</taxon>
        <taxon>Bacillales</taxon>
        <taxon>Bacillaceae</taxon>
        <taxon>Peribacillus</taxon>
    </lineage>
</organism>
<sequence length="230" mass="26623">MAKLTEEYTEPKSEALLFGSYVHSWLDDSLEEFKESNPDIFSTRGASKGQLKANYQLGDEMIRVLKSDPFVMMALEGEKEVIMTGELFGAPWKIRMDVYNPQYGRFADLKTVKGIYEKYWHQEYGYCSFVEAYGYITQMAVYTEIESQNREGDWLENFIVAISKQDPPDKAVITVDHVSLNLELEEIQAKMERIKSVKYDGEQPESCGKCEYCRKKKMVTTVLDYRELIG</sequence>
<gene>
    <name evidence="2" type="ORF">ABE28_008810</name>
</gene>
<evidence type="ECO:0000259" key="1">
    <source>
        <dbReference type="Pfam" id="PF12684"/>
    </source>
</evidence>
<evidence type="ECO:0000313" key="2">
    <source>
        <dbReference type="EMBL" id="AOH54451.1"/>
    </source>
</evidence>
<dbReference type="Proteomes" id="UP000077926">
    <property type="component" value="Chromosome"/>
</dbReference>
<evidence type="ECO:0000313" key="3">
    <source>
        <dbReference type="Proteomes" id="UP000077926"/>
    </source>
</evidence>
<dbReference type="STRING" id="264697.ABE28_008810"/>
<dbReference type="Gene3D" id="3.90.320.10">
    <property type="match status" value="1"/>
</dbReference>
<feature type="domain" description="Putative exodeoxyribonuclease 8 PDDEXK-like" evidence="1">
    <location>
        <begin position="1"/>
        <end position="215"/>
    </location>
</feature>
<protein>
    <recommendedName>
        <fullName evidence="1">Putative exodeoxyribonuclease 8 PDDEXK-like domain-containing protein</fullName>
    </recommendedName>
</protein>
<reference evidence="2 3" key="1">
    <citation type="submission" date="2016-08" db="EMBL/GenBank/DDBJ databases">
        <title>Complete genome sequence of Bacillus muralis G25-68, a strain with toxicity to nematodes.</title>
        <authorList>
            <person name="Zheng Z."/>
        </authorList>
    </citation>
    <scope>NUCLEOTIDE SEQUENCE [LARGE SCALE GENOMIC DNA]</scope>
    <source>
        <strain evidence="2 3">G25-68</strain>
    </source>
</reference>
<keyword evidence="3" id="KW-1185">Reference proteome</keyword>
<dbReference type="AlphaFoldDB" id="A0A1B3XMM0"/>
<dbReference type="InterPro" id="IPR024432">
    <property type="entry name" value="Put_RecE_PDDEXK-like_dom"/>
</dbReference>
<proteinExistence type="predicted"/>
<dbReference type="KEGG" id="bmur:ABE28_008810"/>
<dbReference type="InterPro" id="IPR011604">
    <property type="entry name" value="PDDEXK-like_dom_sf"/>
</dbReference>
<name>A0A1B3XMM0_9BACI</name>
<dbReference type="Pfam" id="PF12684">
    <property type="entry name" value="DUF3799"/>
    <property type="match status" value="1"/>
</dbReference>
<dbReference type="EMBL" id="CP017080">
    <property type="protein sequence ID" value="AOH54451.1"/>
    <property type="molecule type" value="Genomic_DNA"/>
</dbReference>
<accession>A0A1B3XMM0</accession>